<dbReference type="RefSeq" id="WP_080780209.1">
    <property type="nucleotide sequence ID" value="NZ_CP033932.1"/>
</dbReference>
<evidence type="ECO:0000313" key="1">
    <source>
        <dbReference type="EMBL" id="AZB27409.1"/>
    </source>
</evidence>
<protein>
    <submittedName>
        <fullName evidence="1">Uncharacterized protein</fullName>
    </submittedName>
</protein>
<evidence type="ECO:0000313" key="2">
    <source>
        <dbReference type="Proteomes" id="UP000271193"/>
    </source>
</evidence>
<gene>
    <name evidence="1" type="ORF">EG339_23860</name>
</gene>
<proteinExistence type="predicted"/>
<name>A0A3G6TI34_9FLAO</name>
<dbReference type="KEGG" id="cben:EG339_23860"/>
<keyword evidence="2" id="KW-1185">Reference proteome</keyword>
<dbReference type="Proteomes" id="UP000271193">
    <property type="component" value="Chromosome"/>
</dbReference>
<dbReference type="AlphaFoldDB" id="A0A3G6TI34"/>
<organism evidence="1 2">
    <name type="scientific">Chryseobacterium bernardetii</name>
    <dbReference type="NCBI Taxonomy" id="1241978"/>
    <lineage>
        <taxon>Bacteria</taxon>
        <taxon>Pseudomonadati</taxon>
        <taxon>Bacteroidota</taxon>
        <taxon>Flavobacteriia</taxon>
        <taxon>Flavobacteriales</taxon>
        <taxon>Weeksellaceae</taxon>
        <taxon>Chryseobacterium group</taxon>
        <taxon>Chryseobacterium</taxon>
    </lineage>
</organism>
<sequence length="72" mass="8329">MPDNRRELERNLSLLLEKNMNVTNFKMLNAAEKARYSPNGRMNLRTITQTIALTANTAAKILEDKKHSREEL</sequence>
<accession>A0A3G6TI34</accession>
<reference evidence="2" key="1">
    <citation type="submission" date="2018-11" db="EMBL/GenBank/DDBJ databases">
        <title>Proposal to divide the Flavobacteriaceae and reorganize its genera based on Amino Acid Identity values calculated from whole genome sequences.</title>
        <authorList>
            <person name="Nicholson A.C."/>
            <person name="Gulvik C.A."/>
            <person name="Whitney A.M."/>
            <person name="Humrighouse B.W."/>
            <person name="Bell M."/>
            <person name="Holmes B."/>
            <person name="Steigerwalt A.G."/>
            <person name="Villarma A."/>
            <person name="Sheth M."/>
            <person name="Batra D."/>
            <person name="Pryor J."/>
            <person name="Bernardet J.-F."/>
            <person name="Hugo C."/>
            <person name="Kampfer P."/>
            <person name="Newman J."/>
            <person name="McQuiston J.R."/>
        </authorList>
    </citation>
    <scope>NUCLEOTIDE SEQUENCE [LARGE SCALE GENOMIC DNA]</scope>
    <source>
        <strain evidence="2">G0229</strain>
    </source>
</reference>
<dbReference type="GeneID" id="99067840"/>
<dbReference type="EMBL" id="CP033932">
    <property type="protein sequence ID" value="AZB27409.1"/>
    <property type="molecule type" value="Genomic_DNA"/>
</dbReference>